<sequence length="239" mass="25915">IWVVVFGNQASPSPGACLQLQWYSEDNGWTNSNPRLVARLNLINLPGLPYSPPGWGSGWQLAIDFQMMGWHWTLDGNDLDGDGLVDFGYSYWFYNVPEGTSDLGSTCGAYAPIGDEDGGAEDGFEVFGDPNRVTYYGIYGSVQYCQKLHGGGGGSGGCPNAGTTPPGVLDYCWTDIYPPCPNADCIVNISDLGQLLPNYNVPGTFTYFQGDVYPKYFGDGVVDIRDLGQMLAQYADDCN</sequence>
<feature type="non-terminal residue" evidence="1">
    <location>
        <position position="1"/>
    </location>
</feature>
<reference evidence="1" key="1">
    <citation type="journal article" date="2014" name="Front. Microbiol.">
        <title>High frequency of phylogenetically diverse reductive dehalogenase-homologous genes in deep subseafloor sedimentary metagenomes.</title>
        <authorList>
            <person name="Kawai M."/>
            <person name="Futagami T."/>
            <person name="Toyoda A."/>
            <person name="Takaki Y."/>
            <person name="Nishi S."/>
            <person name="Hori S."/>
            <person name="Arai W."/>
            <person name="Tsubouchi T."/>
            <person name="Morono Y."/>
            <person name="Uchiyama I."/>
            <person name="Ito T."/>
            <person name="Fujiyama A."/>
            <person name="Inagaki F."/>
            <person name="Takami H."/>
        </authorList>
    </citation>
    <scope>NUCLEOTIDE SEQUENCE</scope>
    <source>
        <strain evidence="1">Expedition CK06-06</strain>
    </source>
</reference>
<protein>
    <submittedName>
        <fullName evidence="1">Uncharacterized protein</fullName>
    </submittedName>
</protein>
<organism evidence="1">
    <name type="scientific">marine sediment metagenome</name>
    <dbReference type="NCBI Taxonomy" id="412755"/>
    <lineage>
        <taxon>unclassified sequences</taxon>
        <taxon>metagenomes</taxon>
        <taxon>ecological metagenomes</taxon>
    </lineage>
</organism>
<comment type="caution">
    <text evidence="1">The sequence shown here is derived from an EMBL/GenBank/DDBJ whole genome shotgun (WGS) entry which is preliminary data.</text>
</comment>
<accession>X0WPI6</accession>
<gene>
    <name evidence="1" type="ORF">S01H1_70317</name>
</gene>
<name>X0WPI6_9ZZZZ</name>
<evidence type="ECO:0000313" key="1">
    <source>
        <dbReference type="EMBL" id="GAG32555.1"/>
    </source>
</evidence>
<proteinExistence type="predicted"/>
<dbReference type="EMBL" id="BARS01046751">
    <property type="protein sequence ID" value="GAG32555.1"/>
    <property type="molecule type" value="Genomic_DNA"/>
</dbReference>
<dbReference type="AlphaFoldDB" id="X0WPI6"/>